<dbReference type="Proteomes" id="UP000576082">
    <property type="component" value="Unassembled WGS sequence"/>
</dbReference>
<evidence type="ECO:0000313" key="3">
    <source>
        <dbReference type="EMBL" id="NME70247.1"/>
    </source>
</evidence>
<dbReference type="PANTHER" id="PTHR35796">
    <property type="entry name" value="HYPOTHETICAL CYTOSOLIC PROTEIN"/>
    <property type="match status" value="1"/>
</dbReference>
<dbReference type="InterPro" id="IPR012544">
    <property type="entry name" value="PHb"/>
</dbReference>
<accession>A0A7X9RWX3</accession>
<evidence type="ECO:0000259" key="1">
    <source>
        <dbReference type="Pfam" id="PF08000"/>
    </source>
</evidence>
<dbReference type="InterPro" id="IPR021722">
    <property type="entry name" value="YvbH_oligomer_dom"/>
</dbReference>
<reference evidence="3 4" key="1">
    <citation type="submission" date="2020-04" db="EMBL/GenBank/DDBJ databases">
        <title>Flammeovirga sp. SR4, a novel species isolated from seawater.</title>
        <authorList>
            <person name="Wang X."/>
        </authorList>
    </citation>
    <scope>NUCLEOTIDE SEQUENCE [LARGE SCALE GENOMIC DNA]</scope>
    <source>
        <strain evidence="3 4">ATCC 23126</strain>
    </source>
</reference>
<gene>
    <name evidence="3" type="ORF">HHU12_19885</name>
</gene>
<organism evidence="3 4">
    <name type="scientific">Flammeovirga aprica JL-4</name>
    <dbReference type="NCBI Taxonomy" id="694437"/>
    <lineage>
        <taxon>Bacteria</taxon>
        <taxon>Pseudomonadati</taxon>
        <taxon>Bacteroidota</taxon>
        <taxon>Cytophagia</taxon>
        <taxon>Cytophagales</taxon>
        <taxon>Flammeovirgaceae</taxon>
        <taxon>Flammeovirga</taxon>
    </lineage>
</organism>
<dbReference type="Gene3D" id="2.30.29.50">
    <property type="entry name" value="Bacterial Pleckstrin homology domain"/>
    <property type="match status" value="1"/>
</dbReference>
<comment type="caution">
    <text evidence="3">The sequence shown here is derived from an EMBL/GenBank/DDBJ whole genome shotgun (WGS) entry which is preliminary data.</text>
</comment>
<proteinExistence type="predicted"/>
<dbReference type="PANTHER" id="PTHR35796:SF2">
    <property type="entry name" value="YVBH-LIKE OLIGOMERISATION REGION"/>
    <property type="match status" value="1"/>
</dbReference>
<dbReference type="Pfam" id="PF08000">
    <property type="entry name" value="bPH_1"/>
    <property type="match status" value="1"/>
</dbReference>
<dbReference type="AlphaFoldDB" id="A0A7X9RWX3"/>
<name>A0A7X9RWX3_9BACT</name>
<evidence type="ECO:0000313" key="4">
    <source>
        <dbReference type="Proteomes" id="UP000576082"/>
    </source>
</evidence>
<protein>
    <recommendedName>
        <fullName evidence="5">YvbH-like oligomerisation region</fullName>
    </recommendedName>
</protein>
<dbReference type="Gene3D" id="1.10.287.210">
    <property type="match status" value="1"/>
</dbReference>
<dbReference type="RefSeq" id="WP_169658489.1">
    <property type="nucleotide sequence ID" value="NZ_JABANE010000059.1"/>
</dbReference>
<evidence type="ECO:0008006" key="5">
    <source>
        <dbReference type="Google" id="ProtNLM"/>
    </source>
</evidence>
<feature type="domain" description="YvbH-like oligomerisation" evidence="2">
    <location>
        <begin position="147"/>
        <end position="203"/>
    </location>
</feature>
<dbReference type="Pfam" id="PF11724">
    <property type="entry name" value="YvbH_ext"/>
    <property type="match status" value="1"/>
</dbReference>
<sequence length="203" mass="23581">MFKKLASDVMGLSDIGKIIDPVDYDKVDSDDYIMHEDGEQIFFLIKSKTDEYCFTNTALIHLDGTSAINTRRTLYRYPYKKYFFSDVKLETAGNIDLDVEIKFNLGESNFSIDVDRKQIEKLKDLYKSLIKIASLQDSAFNQFAQSQESVSLTMETLKGTLGSNTSAEEFEKLNDYIFSWKTSKYKEFHREDYAEVFDLYINN</sequence>
<dbReference type="SUPFAM" id="SSF50729">
    <property type="entry name" value="PH domain-like"/>
    <property type="match status" value="1"/>
</dbReference>
<feature type="domain" description="Bacterial Pleckstrin homology" evidence="1">
    <location>
        <begin position="11"/>
        <end position="132"/>
    </location>
</feature>
<dbReference type="InterPro" id="IPR037063">
    <property type="entry name" value="PHb_sf"/>
</dbReference>
<keyword evidence="4" id="KW-1185">Reference proteome</keyword>
<dbReference type="EMBL" id="JABANE010000059">
    <property type="protein sequence ID" value="NME70247.1"/>
    <property type="molecule type" value="Genomic_DNA"/>
</dbReference>
<evidence type="ECO:0000259" key="2">
    <source>
        <dbReference type="Pfam" id="PF11724"/>
    </source>
</evidence>